<evidence type="ECO:0000256" key="5">
    <source>
        <dbReference type="SAM" id="SignalP"/>
    </source>
</evidence>
<organism evidence="6 7">
    <name type="scientific">Pedobacter ginsengiterrae</name>
    <dbReference type="NCBI Taxonomy" id="871696"/>
    <lineage>
        <taxon>Bacteria</taxon>
        <taxon>Pseudomonadati</taxon>
        <taxon>Bacteroidota</taxon>
        <taxon>Sphingobacteriia</taxon>
        <taxon>Sphingobacteriales</taxon>
        <taxon>Sphingobacteriaceae</taxon>
        <taxon>Pedobacter</taxon>
    </lineage>
</organism>
<feature type="chain" id="PRO_5046847410" description="Glycosyl hydrolase family 43" evidence="5">
    <location>
        <begin position="21"/>
        <end position="493"/>
    </location>
</feature>
<dbReference type="Proteomes" id="UP001501081">
    <property type="component" value="Unassembled WGS sequence"/>
</dbReference>
<evidence type="ECO:0000256" key="3">
    <source>
        <dbReference type="ARBA" id="ARBA00023295"/>
    </source>
</evidence>
<comment type="caution">
    <text evidence="6">The sequence shown here is derived from an EMBL/GenBank/DDBJ whole genome shotgun (WGS) entry which is preliminary data.</text>
</comment>
<dbReference type="InterPro" id="IPR023296">
    <property type="entry name" value="Glyco_hydro_beta-prop_sf"/>
</dbReference>
<dbReference type="CDD" id="cd18824">
    <property type="entry name" value="GH43_CtGH43-like"/>
    <property type="match status" value="1"/>
</dbReference>
<reference evidence="7" key="1">
    <citation type="journal article" date="2019" name="Int. J. Syst. Evol. Microbiol.">
        <title>The Global Catalogue of Microorganisms (GCM) 10K type strain sequencing project: providing services to taxonomists for standard genome sequencing and annotation.</title>
        <authorList>
            <consortium name="The Broad Institute Genomics Platform"/>
            <consortium name="The Broad Institute Genome Sequencing Center for Infectious Disease"/>
            <person name="Wu L."/>
            <person name="Ma J."/>
        </authorList>
    </citation>
    <scope>NUCLEOTIDE SEQUENCE [LARGE SCALE GENOMIC DNA]</scope>
    <source>
        <strain evidence="7">JCM 17338</strain>
    </source>
</reference>
<dbReference type="Gene3D" id="2.115.10.20">
    <property type="entry name" value="Glycosyl hydrolase domain, family 43"/>
    <property type="match status" value="1"/>
</dbReference>
<keyword evidence="7" id="KW-1185">Reference proteome</keyword>
<feature type="signal peptide" evidence="5">
    <location>
        <begin position="1"/>
        <end position="20"/>
    </location>
</feature>
<proteinExistence type="inferred from homology"/>
<evidence type="ECO:0000313" key="7">
    <source>
        <dbReference type="Proteomes" id="UP001501081"/>
    </source>
</evidence>
<evidence type="ECO:0008006" key="8">
    <source>
        <dbReference type="Google" id="ProtNLM"/>
    </source>
</evidence>
<dbReference type="EMBL" id="BAABAK010000001">
    <property type="protein sequence ID" value="GAA3951544.1"/>
    <property type="molecule type" value="Genomic_DNA"/>
</dbReference>
<dbReference type="PANTHER" id="PTHR22925">
    <property type="entry name" value="GLYCOSYL HYDROLASE 43 FAMILY MEMBER"/>
    <property type="match status" value="1"/>
</dbReference>
<dbReference type="InterPro" id="IPR006710">
    <property type="entry name" value="Glyco_hydro_43"/>
</dbReference>
<evidence type="ECO:0000256" key="2">
    <source>
        <dbReference type="ARBA" id="ARBA00022801"/>
    </source>
</evidence>
<keyword evidence="5" id="KW-0732">Signal</keyword>
<gene>
    <name evidence="6" type="ORF">GCM10022246_02430</name>
</gene>
<dbReference type="PANTHER" id="PTHR22925:SF3">
    <property type="entry name" value="GLYCOSYL HYDROLASE FAMILY PROTEIN 43"/>
    <property type="match status" value="1"/>
</dbReference>
<keyword evidence="3 4" id="KW-0326">Glycosidase</keyword>
<accession>A0ABP7NQJ9</accession>
<dbReference type="SUPFAM" id="SSF75005">
    <property type="entry name" value="Arabinanase/levansucrase/invertase"/>
    <property type="match status" value="1"/>
</dbReference>
<evidence type="ECO:0000256" key="4">
    <source>
        <dbReference type="RuleBase" id="RU361187"/>
    </source>
</evidence>
<dbReference type="Pfam" id="PF04616">
    <property type="entry name" value="Glyco_hydro_43"/>
    <property type="match status" value="1"/>
</dbReference>
<protein>
    <recommendedName>
        <fullName evidence="8">Glycosyl hydrolase family 43</fullName>
    </recommendedName>
</protein>
<name>A0ABP7NQJ9_9SPHI</name>
<keyword evidence="2 4" id="KW-0378">Hydrolase</keyword>
<sequence>MIKFYSTLVLLICLNFVGRAQVKNFTADGKQITRFDNLGNAVDAHDGEIAYFEGTYYLYGTSYDCGFEWNNKTAPFCGFKTYSSKDMVNWKDEGFMFDAKTPLWQSRCDGKTYGCFRPHVVYNKKSKNYVLWINVYDNVSGYRVFTGKSPIGPFTEVAEPKIAVNSNMPAAGLNNGDHDLFIDDDGTGYLAFTDWRTKGTIVVEQLTDDYLSGTGKVANSITSGKTEAPALFKRKGIYYITYSDPNCGYCAGTGTSYKTAKSPLGPWSEGKKISDNSCGGQPSFVSTMKVNAETIYLYGSDLWNNAAKNEAQANFYWAPLTFAEDGSIKPMECLSSFSMKKTKIQPSDEFTAGCDIGKEKQRSQFFTADKSGVLKSFTITTLKSGYPNQDFILDFYESKMGKVTGNKALVSITVPQDSIGWSARNQTVKPMINLTKGKQYVVILSSKTSQGCYGFASGISKDNNSGVSALSTDGGKNFTDEKNTQLKYNLLIE</sequence>
<dbReference type="RefSeq" id="WP_344764288.1">
    <property type="nucleotide sequence ID" value="NZ_BAABAK010000001.1"/>
</dbReference>
<evidence type="ECO:0000256" key="1">
    <source>
        <dbReference type="ARBA" id="ARBA00009865"/>
    </source>
</evidence>
<evidence type="ECO:0000313" key="6">
    <source>
        <dbReference type="EMBL" id="GAA3951544.1"/>
    </source>
</evidence>
<comment type="similarity">
    <text evidence="1 4">Belongs to the glycosyl hydrolase 43 family.</text>
</comment>